<accession>A0ACC1AWB5</accession>
<sequence length="90" mass="10429">MHVKNTAAFIRSCSFFMLYQQPILDIKPYLPYCDSIHGAAVPEWVTCWVQFDVWCRIGQAVDSVLGNTSDLVTTKMKSKFLFLLRTYFII</sequence>
<dbReference type="EMBL" id="CM047904">
    <property type="protein sequence ID" value="KAJ0090999.1"/>
    <property type="molecule type" value="Genomic_DNA"/>
</dbReference>
<evidence type="ECO:0000313" key="1">
    <source>
        <dbReference type="EMBL" id="KAJ0090999.1"/>
    </source>
</evidence>
<name>A0ACC1AWB5_9ROSI</name>
<gene>
    <name evidence="1" type="ORF">Patl1_14364</name>
</gene>
<keyword evidence="2" id="KW-1185">Reference proteome</keyword>
<dbReference type="Proteomes" id="UP001164250">
    <property type="component" value="Chromosome 8"/>
</dbReference>
<proteinExistence type="predicted"/>
<protein>
    <submittedName>
        <fullName evidence="1">Uncharacterized protein</fullName>
    </submittedName>
</protein>
<reference evidence="2" key="1">
    <citation type="journal article" date="2023" name="G3 (Bethesda)">
        <title>Genome assembly and association tests identify interacting loci associated with vigor, precocity, and sex in interspecific pistachio rootstocks.</title>
        <authorList>
            <person name="Palmer W."/>
            <person name="Jacygrad E."/>
            <person name="Sagayaradj S."/>
            <person name="Cavanaugh K."/>
            <person name="Han R."/>
            <person name="Bertier L."/>
            <person name="Beede B."/>
            <person name="Kafkas S."/>
            <person name="Golino D."/>
            <person name="Preece J."/>
            <person name="Michelmore R."/>
        </authorList>
    </citation>
    <scope>NUCLEOTIDE SEQUENCE [LARGE SCALE GENOMIC DNA]</scope>
</reference>
<evidence type="ECO:0000313" key="2">
    <source>
        <dbReference type="Proteomes" id="UP001164250"/>
    </source>
</evidence>
<organism evidence="1 2">
    <name type="scientific">Pistacia atlantica</name>
    <dbReference type="NCBI Taxonomy" id="434234"/>
    <lineage>
        <taxon>Eukaryota</taxon>
        <taxon>Viridiplantae</taxon>
        <taxon>Streptophyta</taxon>
        <taxon>Embryophyta</taxon>
        <taxon>Tracheophyta</taxon>
        <taxon>Spermatophyta</taxon>
        <taxon>Magnoliopsida</taxon>
        <taxon>eudicotyledons</taxon>
        <taxon>Gunneridae</taxon>
        <taxon>Pentapetalae</taxon>
        <taxon>rosids</taxon>
        <taxon>malvids</taxon>
        <taxon>Sapindales</taxon>
        <taxon>Anacardiaceae</taxon>
        <taxon>Pistacia</taxon>
    </lineage>
</organism>
<comment type="caution">
    <text evidence="1">The sequence shown here is derived from an EMBL/GenBank/DDBJ whole genome shotgun (WGS) entry which is preliminary data.</text>
</comment>